<feature type="chain" id="PRO_5020431472" description="Transmembrane protein" evidence="3">
    <location>
        <begin position="23"/>
        <end position="232"/>
    </location>
</feature>
<evidence type="ECO:0000256" key="3">
    <source>
        <dbReference type="SAM" id="SignalP"/>
    </source>
</evidence>
<evidence type="ECO:0000313" key="5">
    <source>
        <dbReference type="Proteomes" id="UP000290288"/>
    </source>
</evidence>
<accession>A0A4Q2DP96</accession>
<dbReference type="OrthoDB" id="3066970at2759"/>
<comment type="caution">
    <text evidence="4">The sequence shown here is derived from an EMBL/GenBank/DDBJ whole genome shotgun (WGS) entry which is preliminary data.</text>
</comment>
<keyword evidence="2" id="KW-0472">Membrane</keyword>
<evidence type="ECO:0000256" key="1">
    <source>
        <dbReference type="SAM" id="MobiDB-lite"/>
    </source>
</evidence>
<keyword evidence="2" id="KW-1133">Transmembrane helix</keyword>
<feature type="region of interest" description="Disordered" evidence="1">
    <location>
        <begin position="183"/>
        <end position="232"/>
    </location>
</feature>
<sequence length="232" mass="24860">MRWALHFVLLAAAALTQKFVLAQTLGAPSTTAIVTFQTRTVAPSVSPAVPPASLATRHTPRPTRASFQPASTPSGSIKPKLGPKKSRRPVHPVIIMFSVLGGLVVLGLFIALGRCIAARKRGPKRDRIAEVMERHRLQQELAHLNRNSFFGVPAHSDPAPAYYPPPPTYDASGASVIHSTHRNGYIGLSSGSPPPGQPTPLSEARDPLNPPPWTSANEPLLAARHQRLDSSV</sequence>
<feature type="transmembrane region" description="Helical" evidence="2">
    <location>
        <begin position="93"/>
        <end position="117"/>
    </location>
</feature>
<reference evidence="4 5" key="1">
    <citation type="submission" date="2019-01" db="EMBL/GenBank/DDBJ databases">
        <title>Draft genome sequence of Psathyrella aberdarensis IHI B618.</title>
        <authorList>
            <person name="Buettner E."/>
            <person name="Kellner H."/>
        </authorList>
    </citation>
    <scope>NUCLEOTIDE SEQUENCE [LARGE SCALE GENOMIC DNA]</scope>
    <source>
        <strain evidence="4 5">IHI B618</strain>
    </source>
</reference>
<evidence type="ECO:0000256" key="2">
    <source>
        <dbReference type="SAM" id="Phobius"/>
    </source>
</evidence>
<dbReference type="AlphaFoldDB" id="A0A4Q2DP96"/>
<gene>
    <name evidence="4" type="ORF">EST38_g3910</name>
</gene>
<evidence type="ECO:0008006" key="6">
    <source>
        <dbReference type="Google" id="ProtNLM"/>
    </source>
</evidence>
<feature type="compositionally biased region" description="Low complexity" evidence="1">
    <location>
        <begin position="44"/>
        <end position="53"/>
    </location>
</feature>
<keyword evidence="5" id="KW-1185">Reference proteome</keyword>
<keyword evidence="2" id="KW-0812">Transmembrane</keyword>
<proteinExistence type="predicted"/>
<keyword evidence="3" id="KW-0732">Signal</keyword>
<feature type="signal peptide" evidence="3">
    <location>
        <begin position="1"/>
        <end position="22"/>
    </location>
</feature>
<dbReference type="Proteomes" id="UP000290288">
    <property type="component" value="Unassembled WGS sequence"/>
</dbReference>
<evidence type="ECO:0000313" key="4">
    <source>
        <dbReference type="EMBL" id="RXW21967.1"/>
    </source>
</evidence>
<dbReference type="EMBL" id="SDEE01000089">
    <property type="protein sequence ID" value="RXW21967.1"/>
    <property type="molecule type" value="Genomic_DNA"/>
</dbReference>
<protein>
    <recommendedName>
        <fullName evidence="6">Transmembrane protein</fullName>
    </recommendedName>
</protein>
<name>A0A4Q2DP96_9AGAR</name>
<feature type="compositionally biased region" description="Polar residues" evidence="1">
    <location>
        <begin position="65"/>
        <end position="75"/>
    </location>
</feature>
<feature type="region of interest" description="Disordered" evidence="1">
    <location>
        <begin position="44"/>
        <end position="86"/>
    </location>
</feature>
<organism evidence="4 5">
    <name type="scientific">Candolleomyces aberdarensis</name>
    <dbReference type="NCBI Taxonomy" id="2316362"/>
    <lineage>
        <taxon>Eukaryota</taxon>
        <taxon>Fungi</taxon>
        <taxon>Dikarya</taxon>
        <taxon>Basidiomycota</taxon>
        <taxon>Agaricomycotina</taxon>
        <taxon>Agaricomycetes</taxon>
        <taxon>Agaricomycetidae</taxon>
        <taxon>Agaricales</taxon>
        <taxon>Agaricineae</taxon>
        <taxon>Psathyrellaceae</taxon>
        <taxon>Candolleomyces</taxon>
    </lineage>
</organism>